<evidence type="ECO:0000256" key="1">
    <source>
        <dbReference type="ARBA" id="ARBA00004571"/>
    </source>
</evidence>
<feature type="domain" description="TonB-dependent receptor plug" evidence="11">
    <location>
        <begin position="140"/>
        <end position="249"/>
    </location>
</feature>
<dbReference type="PANTHER" id="PTHR47234:SF2">
    <property type="entry name" value="TONB-DEPENDENT RECEPTOR"/>
    <property type="match status" value="1"/>
</dbReference>
<reference evidence="12 13" key="1">
    <citation type="submission" date="2018-05" db="EMBL/GenBank/DDBJ databases">
        <title>Draft genome sequence of Rhodanobacter denitrificans Yn1 isolated from gold copper mine.</title>
        <authorList>
            <person name="Yang N."/>
            <person name="Mazhar H.S."/>
            <person name="Rensing C."/>
        </authorList>
    </citation>
    <scope>NUCLEOTIDE SEQUENCE [LARGE SCALE GENOMIC DNA]</scope>
    <source>
        <strain evidence="12 13">Yn1</strain>
    </source>
</reference>
<evidence type="ECO:0000256" key="4">
    <source>
        <dbReference type="ARBA" id="ARBA00022692"/>
    </source>
</evidence>
<proteinExistence type="inferred from homology"/>
<dbReference type="GO" id="GO:0009279">
    <property type="term" value="C:cell outer membrane"/>
    <property type="evidence" value="ECO:0007669"/>
    <property type="project" value="UniProtKB-SubCell"/>
</dbReference>
<evidence type="ECO:0000256" key="7">
    <source>
        <dbReference type="ARBA" id="ARBA00023237"/>
    </source>
</evidence>
<organism evidence="12 13">
    <name type="scientific">Rhodanobacter denitrificans</name>
    <dbReference type="NCBI Taxonomy" id="666685"/>
    <lineage>
        <taxon>Bacteria</taxon>
        <taxon>Pseudomonadati</taxon>
        <taxon>Pseudomonadota</taxon>
        <taxon>Gammaproteobacteria</taxon>
        <taxon>Lysobacterales</taxon>
        <taxon>Rhodanobacteraceae</taxon>
        <taxon>Rhodanobacter</taxon>
    </lineage>
</organism>
<dbReference type="InterPro" id="IPR036942">
    <property type="entry name" value="Beta-barrel_TonB_sf"/>
</dbReference>
<protein>
    <submittedName>
        <fullName evidence="12">TonB-dependent receptor</fullName>
    </submittedName>
</protein>
<dbReference type="AlphaFoldDB" id="A0A368KGH0"/>
<evidence type="ECO:0000313" key="12">
    <source>
        <dbReference type="EMBL" id="RCS30268.1"/>
    </source>
</evidence>
<dbReference type="EMBL" id="QFWQ01000005">
    <property type="protein sequence ID" value="RCS30268.1"/>
    <property type="molecule type" value="Genomic_DNA"/>
</dbReference>
<gene>
    <name evidence="12" type="ORF">DEO45_09520</name>
</gene>
<keyword evidence="2 8" id="KW-0813">Transport</keyword>
<dbReference type="InterPro" id="IPR037066">
    <property type="entry name" value="Plug_dom_sf"/>
</dbReference>
<keyword evidence="7 8" id="KW-0998">Cell outer membrane</keyword>
<evidence type="ECO:0000256" key="5">
    <source>
        <dbReference type="ARBA" id="ARBA00023077"/>
    </source>
</evidence>
<evidence type="ECO:0000256" key="6">
    <source>
        <dbReference type="ARBA" id="ARBA00023136"/>
    </source>
</evidence>
<dbReference type="PROSITE" id="PS52016">
    <property type="entry name" value="TONB_DEPENDENT_REC_3"/>
    <property type="match status" value="1"/>
</dbReference>
<evidence type="ECO:0000259" key="11">
    <source>
        <dbReference type="Pfam" id="PF07715"/>
    </source>
</evidence>
<accession>A0A368KGH0</accession>
<evidence type="ECO:0000256" key="3">
    <source>
        <dbReference type="ARBA" id="ARBA00022452"/>
    </source>
</evidence>
<dbReference type="Pfam" id="PF00593">
    <property type="entry name" value="TonB_dep_Rec_b-barrel"/>
    <property type="match status" value="1"/>
</dbReference>
<evidence type="ECO:0000256" key="9">
    <source>
        <dbReference type="RuleBase" id="RU003357"/>
    </source>
</evidence>
<dbReference type="Proteomes" id="UP000252387">
    <property type="component" value="Unassembled WGS sequence"/>
</dbReference>
<dbReference type="Pfam" id="PF07715">
    <property type="entry name" value="Plug"/>
    <property type="match status" value="1"/>
</dbReference>
<dbReference type="PANTHER" id="PTHR47234">
    <property type="match status" value="1"/>
</dbReference>
<name>A0A368KGH0_9GAMM</name>
<dbReference type="InterPro" id="IPR039426">
    <property type="entry name" value="TonB-dep_rcpt-like"/>
</dbReference>
<comment type="subcellular location">
    <subcellularLocation>
        <location evidence="1 8">Cell outer membrane</location>
        <topology evidence="1 8">Multi-pass membrane protein</topology>
    </subcellularLocation>
</comment>
<keyword evidence="6 8" id="KW-0472">Membrane</keyword>
<evidence type="ECO:0000256" key="2">
    <source>
        <dbReference type="ARBA" id="ARBA00022448"/>
    </source>
</evidence>
<comment type="similarity">
    <text evidence="8 9">Belongs to the TonB-dependent receptor family.</text>
</comment>
<comment type="caution">
    <text evidence="12">The sequence shown here is derived from an EMBL/GenBank/DDBJ whole genome shotgun (WGS) entry which is preliminary data.</text>
</comment>
<dbReference type="SUPFAM" id="SSF56935">
    <property type="entry name" value="Porins"/>
    <property type="match status" value="1"/>
</dbReference>
<keyword evidence="12" id="KW-0675">Receptor</keyword>
<feature type="domain" description="TonB-dependent receptor-like beta-barrel" evidence="10">
    <location>
        <begin position="523"/>
        <end position="1064"/>
    </location>
</feature>
<evidence type="ECO:0000259" key="10">
    <source>
        <dbReference type="Pfam" id="PF00593"/>
    </source>
</evidence>
<dbReference type="Gene3D" id="2.170.130.10">
    <property type="entry name" value="TonB-dependent receptor, plug domain"/>
    <property type="match status" value="1"/>
</dbReference>
<sequence>MKSKHTAASAMLPVVTAFSSRSVSAPKFVDDPESLSGMGTHTRPFVQRPLARAIFMIVVGLMATTAAAHAADLTSDPLTAAAAGGTSLPDADSAPQLAVASSVAPPVKQPKVKRLEAVTVTGSLLQVHSRSEVSSSPLATIGIGQIVAAGQVSLDSAIGRMPQFAAAQGQSEVGDVQGATGFQGGQSYADLRGLGAERTLVLLDGQRLVPTNPNGAVDLNLIPMALLENVDVITGGASATYGSDAVAGVVNFRLREDFQGIQLSAQTGGSTKGGGQENSASVLMGSKFADNKGNAVIDLEYNKRDAITGADRTFFSDPVNFNRGVPRAPEGIFNAGELGGNIPISAVNSVLAGYPGTTPIAGTGNYGGYVGVNSDGTLFTTRAPGNCVQNYKGPVGEIPGLAISPDCTTIKDYLGKYFFVQVPSHRINLFSKVTYNVNESLQAYAQVNFMSSTATDNNGPAFAGPGKFVYVPQNNPFVTGNAALMSLLNSRTASTAGGTPSTGPLEMEAWLTGLGPRIESFHYNNYQLTAGLNGWFGWSSWKWNAFASYGQTNFNNDQRNNINLPALETMLYGTANYIGSNGNNCVGYAWNPLGNHQMSPGCLAYVTGTAHNHMVLSQDYFQGTVSGELGDLWAGTVEAAFGVDYRADRFSYQADSALNPAFNVMPSPIPPDIISPSYDLIGSTGGSMNVGEVFGELSVPLLSDKPFAKNLSLDLGERYSHYDLFGGENTWKVGLRWQVDDALMFRGGFNRAIRAPSLQELYNPTVQAQDSINGDPCEVGSPQRSGSNASQVAALCQAQGVPASVYPSFTYGLNSANGIITGNTDLQPEKSDTYTLGWVLTPHFDAPMVRDLGMSVDYYHTAIKGAIAGVTLDTVLQNCFNANNSNPSYSESNAFCQRITRDPNTGAITLGRESSENIGSYVTTGVDMEAHWGFPLHDLVSPLGGQVKLQTFISYVHSLTISGVPGIAASNYAGSVADTSTALAADGSSISDLSHPRWKANTTLGYSVGPVSAALHWRYISAMTDLMDGTGSGDRGVPAYNYFDLDAHWQVSHNIMLTAGVTNLTDKAPPRIAGAPVLTDAATYDVVGRTYFVGIKAKL</sequence>
<evidence type="ECO:0000256" key="8">
    <source>
        <dbReference type="PROSITE-ProRule" id="PRU01360"/>
    </source>
</evidence>
<dbReference type="Gene3D" id="2.40.170.20">
    <property type="entry name" value="TonB-dependent receptor, beta-barrel domain"/>
    <property type="match status" value="1"/>
</dbReference>
<dbReference type="InterPro" id="IPR012910">
    <property type="entry name" value="Plug_dom"/>
</dbReference>
<dbReference type="RefSeq" id="WP_114342874.1">
    <property type="nucleotide sequence ID" value="NZ_QFWQ01000005.1"/>
</dbReference>
<dbReference type="OrthoDB" id="6276154at2"/>
<evidence type="ECO:0000313" key="13">
    <source>
        <dbReference type="Proteomes" id="UP000252387"/>
    </source>
</evidence>
<keyword evidence="4 8" id="KW-0812">Transmembrane</keyword>
<keyword evidence="13" id="KW-1185">Reference proteome</keyword>
<dbReference type="InterPro" id="IPR000531">
    <property type="entry name" value="Beta-barrel_TonB"/>
</dbReference>
<keyword evidence="3 8" id="KW-1134">Transmembrane beta strand</keyword>
<keyword evidence="5 9" id="KW-0798">TonB box</keyword>